<comment type="similarity">
    <text evidence="2 10">Belongs to the multi antimicrobial extrusion (MATE) (TC 2.A.66.1) family.</text>
</comment>
<dbReference type="Pfam" id="PF01554">
    <property type="entry name" value="MatE"/>
    <property type="match status" value="2"/>
</dbReference>
<sequence>MDLLHDATNKPSVHHLQTPLMGTIATDGGRAKFSKSEVVEEVKQQLRLAGPLVSVNFLTYLLQLISLMFVGHLGELPLAGASMATSFTSVTAWSLLRGLGGGLETLCGQSYGAGEYHALGTHLQRATIVLVLAAIPLSFVSAHAETILLCLGQDREISAEAGRYARFEIASVFGLAILEPHYRFLQSQNNVAPYTVATWAAALFHVPLCWALVYWAGLGSPGAALANGISCWISAVAMFVYVRVSPTCKRTWTGWSIEALRGIPGFVRLAVPSAIMVSLEEWSYEMVVLLGGLLPNPKLETSVLSISLDTYTLIFMIPLGLGDAVSTRVSNELGAGRPRSALLAILVAMVVAVAEAGLAGMVLVFGRNVWGPLYSKEERVVKYIGEMMVLIAAFHVFDAINGVLAGICRGCGRQKLGALVNLGAFYLLGIPCSIVLAFVYHVGGKGLWIGIQIAMVSQVLFLTIMITRTNWEKEYQIVVISLLPLPPPPPPPRLFNLYLPPAPSIFQPPLIASNFGGGGKLELRFPHRVHGIAFEPEPNWSFESLWSELDSLEEKLSSSANFPAPFAKNQSRGCPHGEKAKRLPAAFSMRVSDEELEVSDGEEDDSRGLVAAKRINFDDANAGENEDSGQEFGALDVQPYLMDEVGLVEAALFELFDQHQLELKVEIRRQISALEMELMRKYQKDASAFARIDKYSEARRDTDWKLDTLYQRNIAEALDDHLTSIQRDHEIKSQMEERRIRIDLEEAKRKEKAVQEERLRQERAREEAHAKRRAEEARIAALEAEKKEKEEAGKIEDSRTVISPVQTNATAGDIVRASASALSLEQARLQKLRELENQNQSLMSMSNMNLDKHTPPIGRLIRQIRGIEENVRTKASELLKIFKNPECPESITVAAFAKKVVEHCENPDNAAFASAQVIVLISSQVPYAMDLILADFHKACIYTVPKHIAYSKAAFSSKEAYYKEQLGFKEDGGQLESVKDYLRRMEAYMRLYGALVQTETVRGIENSHGPAAGWLWLARFLNALPANAFTAVALNAFLQPAGFVLYRKYKSQFRKLLHMVSSHFLNALKTRDDPDLRLIIMEIESYIQDRRYLQEPEGRRMEGKPLLSSQIASEQDYNGYNYYYSR</sequence>
<feature type="transmembrane region" description="Helical" evidence="10">
    <location>
        <begin position="342"/>
        <end position="367"/>
    </location>
</feature>
<comment type="caution">
    <text evidence="10">Lacks conserved residue(s) required for the propagation of feature annotation.</text>
</comment>
<accession>A0AAV0IAI2</accession>
<dbReference type="EMBL" id="CAMGYJ010000003">
    <property type="protein sequence ID" value="CAI0394033.1"/>
    <property type="molecule type" value="Genomic_DNA"/>
</dbReference>
<dbReference type="GO" id="GO:0031369">
    <property type="term" value="F:translation initiation factor binding"/>
    <property type="evidence" value="ECO:0007669"/>
    <property type="project" value="TreeGrafter"/>
</dbReference>
<organism evidence="12 13">
    <name type="scientific">Linum tenue</name>
    <dbReference type="NCBI Taxonomy" id="586396"/>
    <lineage>
        <taxon>Eukaryota</taxon>
        <taxon>Viridiplantae</taxon>
        <taxon>Streptophyta</taxon>
        <taxon>Embryophyta</taxon>
        <taxon>Tracheophyta</taxon>
        <taxon>Spermatophyta</taxon>
        <taxon>Magnoliopsida</taxon>
        <taxon>eudicotyledons</taxon>
        <taxon>Gunneridae</taxon>
        <taxon>Pentapetalae</taxon>
        <taxon>rosids</taxon>
        <taxon>fabids</taxon>
        <taxon>Malpighiales</taxon>
        <taxon>Linaceae</taxon>
        <taxon>Linum</taxon>
    </lineage>
</organism>
<dbReference type="PANTHER" id="PTHR12960">
    <property type="entry name" value="GLE-1-RELATED"/>
    <property type="match status" value="1"/>
</dbReference>
<evidence type="ECO:0000256" key="4">
    <source>
        <dbReference type="ARBA" id="ARBA00022448"/>
    </source>
</evidence>
<keyword evidence="4" id="KW-0813">Transport</keyword>
<keyword evidence="10" id="KW-0812">Transmembrane</keyword>
<evidence type="ECO:0000256" key="11">
    <source>
        <dbReference type="SAM" id="MobiDB-lite"/>
    </source>
</evidence>
<evidence type="ECO:0000256" key="8">
    <source>
        <dbReference type="ARBA" id="ARBA00023132"/>
    </source>
</evidence>
<feature type="transmembrane region" description="Helical" evidence="10">
    <location>
        <begin position="223"/>
        <end position="244"/>
    </location>
</feature>
<evidence type="ECO:0000256" key="5">
    <source>
        <dbReference type="ARBA" id="ARBA00022816"/>
    </source>
</evidence>
<dbReference type="Proteomes" id="UP001154282">
    <property type="component" value="Unassembled WGS sequence"/>
</dbReference>
<evidence type="ECO:0000256" key="2">
    <source>
        <dbReference type="ARBA" id="ARBA00010199"/>
    </source>
</evidence>
<dbReference type="GO" id="GO:0015031">
    <property type="term" value="P:protein transport"/>
    <property type="evidence" value="ECO:0007669"/>
    <property type="project" value="UniProtKB-KW"/>
</dbReference>
<evidence type="ECO:0000256" key="9">
    <source>
        <dbReference type="ARBA" id="ARBA00023242"/>
    </source>
</evidence>
<dbReference type="GO" id="GO:0016973">
    <property type="term" value="P:poly(A)+ mRNA export from nucleus"/>
    <property type="evidence" value="ECO:0007669"/>
    <property type="project" value="InterPro"/>
</dbReference>
<reference evidence="12" key="1">
    <citation type="submission" date="2022-08" db="EMBL/GenBank/DDBJ databases">
        <authorList>
            <person name="Gutierrez-Valencia J."/>
        </authorList>
    </citation>
    <scope>NUCLEOTIDE SEQUENCE</scope>
</reference>
<dbReference type="Pfam" id="PF07817">
    <property type="entry name" value="GLE1"/>
    <property type="match status" value="1"/>
</dbReference>
<dbReference type="Gene3D" id="1.25.40.510">
    <property type="entry name" value="GLE1-like"/>
    <property type="match status" value="1"/>
</dbReference>
<feature type="region of interest" description="Disordered" evidence="11">
    <location>
        <begin position="751"/>
        <end position="772"/>
    </location>
</feature>
<comment type="subcellular location">
    <subcellularLocation>
        <location evidence="1">Nucleus</location>
        <location evidence="1">Nuclear pore complex</location>
    </subcellularLocation>
</comment>
<evidence type="ECO:0000256" key="3">
    <source>
        <dbReference type="ARBA" id="ARBA00011056"/>
    </source>
</evidence>
<protein>
    <recommendedName>
        <fullName evidence="10">Protein DETOXIFICATION</fullName>
    </recommendedName>
    <alternativeName>
        <fullName evidence="10">Multidrug and toxic compound extrusion protein</fullName>
    </alternativeName>
</protein>
<evidence type="ECO:0000256" key="10">
    <source>
        <dbReference type="RuleBase" id="RU004914"/>
    </source>
</evidence>
<comment type="similarity">
    <text evidence="3">Belongs to the GLE1 family.</text>
</comment>
<keyword evidence="6" id="KW-0653">Protein transport</keyword>
<keyword evidence="7" id="KW-0811">Translocation</keyword>
<keyword evidence="10" id="KW-1133">Transmembrane helix</keyword>
<dbReference type="GO" id="GO:0000822">
    <property type="term" value="F:inositol hexakisphosphate binding"/>
    <property type="evidence" value="ECO:0007669"/>
    <property type="project" value="TreeGrafter"/>
</dbReference>
<evidence type="ECO:0000256" key="6">
    <source>
        <dbReference type="ARBA" id="ARBA00022927"/>
    </source>
</evidence>
<feature type="transmembrane region" description="Helical" evidence="10">
    <location>
        <begin position="48"/>
        <end position="70"/>
    </location>
</feature>
<comment type="caution">
    <text evidence="12">The sequence shown here is derived from an EMBL/GenBank/DDBJ whole genome shotgun (WGS) entry which is preliminary data.</text>
</comment>
<dbReference type="NCBIfam" id="TIGR00797">
    <property type="entry name" value="matE"/>
    <property type="match status" value="1"/>
</dbReference>
<name>A0AAV0IAI2_9ROSI</name>
<dbReference type="GO" id="GO:0015297">
    <property type="term" value="F:antiporter activity"/>
    <property type="evidence" value="ECO:0007669"/>
    <property type="project" value="InterPro"/>
</dbReference>
<dbReference type="GO" id="GO:0005737">
    <property type="term" value="C:cytoplasm"/>
    <property type="evidence" value="ECO:0007669"/>
    <property type="project" value="TreeGrafter"/>
</dbReference>
<dbReference type="AlphaFoldDB" id="A0AAV0IAI2"/>
<dbReference type="PANTHER" id="PTHR12960:SF0">
    <property type="entry name" value="MRNA EXPORT FACTOR GLE1"/>
    <property type="match status" value="1"/>
</dbReference>
<keyword evidence="10" id="KW-0472">Membrane</keyword>
<keyword evidence="8" id="KW-0906">Nuclear pore complex</keyword>
<proteinExistence type="inferred from homology"/>
<feature type="transmembrane region" description="Helical" evidence="10">
    <location>
        <begin position="126"/>
        <end position="144"/>
    </location>
</feature>
<feature type="transmembrane region" description="Helical" evidence="10">
    <location>
        <begin position="419"/>
        <end position="440"/>
    </location>
</feature>
<dbReference type="GO" id="GO:1990961">
    <property type="term" value="P:xenobiotic detoxification by transmembrane export across the plasma membrane"/>
    <property type="evidence" value="ECO:0007669"/>
    <property type="project" value="InterPro"/>
</dbReference>
<dbReference type="GO" id="GO:0042910">
    <property type="term" value="F:xenobiotic transmembrane transporter activity"/>
    <property type="evidence" value="ECO:0007669"/>
    <property type="project" value="InterPro"/>
</dbReference>
<evidence type="ECO:0000313" key="13">
    <source>
        <dbReference type="Proteomes" id="UP001154282"/>
    </source>
</evidence>
<dbReference type="InterPro" id="IPR045069">
    <property type="entry name" value="MATE_euk"/>
</dbReference>
<dbReference type="GO" id="GO:0005543">
    <property type="term" value="F:phospholipid binding"/>
    <property type="evidence" value="ECO:0007669"/>
    <property type="project" value="TreeGrafter"/>
</dbReference>
<feature type="transmembrane region" description="Helical" evidence="10">
    <location>
        <begin position="387"/>
        <end position="407"/>
    </location>
</feature>
<keyword evidence="9" id="KW-0539">Nucleus</keyword>
<evidence type="ECO:0000256" key="1">
    <source>
        <dbReference type="ARBA" id="ARBA00004567"/>
    </source>
</evidence>
<evidence type="ECO:0000313" key="12">
    <source>
        <dbReference type="EMBL" id="CAI0394033.1"/>
    </source>
</evidence>
<dbReference type="GO" id="GO:0016020">
    <property type="term" value="C:membrane"/>
    <property type="evidence" value="ECO:0007669"/>
    <property type="project" value="InterPro"/>
</dbReference>
<dbReference type="InterPro" id="IPR038506">
    <property type="entry name" value="GLE1-like_sf"/>
</dbReference>
<keyword evidence="5" id="KW-0509">mRNA transport</keyword>
<keyword evidence="13" id="KW-1185">Reference proteome</keyword>
<evidence type="ECO:0000256" key="7">
    <source>
        <dbReference type="ARBA" id="ARBA00023010"/>
    </source>
</evidence>
<feature type="transmembrane region" description="Helical" evidence="10">
    <location>
        <begin position="194"/>
        <end position="217"/>
    </location>
</feature>
<dbReference type="GO" id="GO:0044614">
    <property type="term" value="C:nuclear pore cytoplasmic filaments"/>
    <property type="evidence" value="ECO:0007669"/>
    <property type="project" value="TreeGrafter"/>
</dbReference>
<dbReference type="CDD" id="cd13132">
    <property type="entry name" value="MATE_eukaryotic"/>
    <property type="match status" value="1"/>
</dbReference>
<gene>
    <name evidence="12" type="ORF">LITE_LOCUS8177</name>
</gene>
<dbReference type="InterPro" id="IPR002528">
    <property type="entry name" value="MATE_fam"/>
</dbReference>
<dbReference type="InterPro" id="IPR012476">
    <property type="entry name" value="GLE1"/>
</dbReference>